<dbReference type="InterPro" id="IPR003598">
    <property type="entry name" value="Ig_sub2"/>
</dbReference>
<keyword evidence="11" id="KW-1185">Reference proteome</keyword>
<dbReference type="SMART" id="SM00409">
    <property type="entry name" value="IG"/>
    <property type="match status" value="1"/>
</dbReference>
<dbReference type="InterPro" id="IPR009030">
    <property type="entry name" value="Growth_fac_rcpt_cys_sf"/>
</dbReference>
<feature type="signal peptide" evidence="6">
    <location>
        <begin position="1"/>
        <end position="21"/>
    </location>
</feature>
<dbReference type="SMART" id="SM00408">
    <property type="entry name" value="IGc2"/>
    <property type="match status" value="1"/>
</dbReference>
<dbReference type="GeneTree" id="ENSGT00530000063555"/>
<organism evidence="10 11">
    <name type="scientific">Seriola dumerili</name>
    <name type="common">Greater amberjack</name>
    <name type="synonym">Caranx dumerili</name>
    <dbReference type="NCBI Taxonomy" id="41447"/>
    <lineage>
        <taxon>Eukaryota</taxon>
        <taxon>Metazoa</taxon>
        <taxon>Chordata</taxon>
        <taxon>Craniata</taxon>
        <taxon>Vertebrata</taxon>
        <taxon>Euteleostomi</taxon>
        <taxon>Actinopterygii</taxon>
        <taxon>Neopterygii</taxon>
        <taxon>Teleostei</taxon>
        <taxon>Neoteleostei</taxon>
        <taxon>Acanthomorphata</taxon>
        <taxon>Carangaria</taxon>
        <taxon>Carangiformes</taxon>
        <taxon>Carangidae</taxon>
        <taxon>Seriola</taxon>
    </lineage>
</organism>
<evidence type="ECO:0000259" key="7">
    <source>
        <dbReference type="PROSITE" id="PS50835"/>
    </source>
</evidence>
<evidence type="ECO:0000256" key="3">
    <source>
        <dbReference type="ARBA" id="ARBA00022729"/>
    </source>
</evidence>
<dbReference type="GO" id="GO:0005520">
    <property type="term" value="F:insulin-like growth factor binding"/>
    <property type="evidence" value="ECO:0007669"/>
    <property type="project" value="InterPro"/>
</dbReference>
<evidence type="ECO:0000256" key="4">
    <source>
        <dbReference type="ARBA" id="ARBA00023157"/>
    </source>
</evidence>
<dbReference type="SMART" id="SM00280">
    <property type="entry name" value="KAZAL"/>
    <property type="match status" value="1"/>
</dbReference>
<dbReference type="SUPFAM" id="SSF100895">
    <property type="entry name" value="Kazal-type serine protease inhibitors"/>
    <property type="match status" value="1"/>
</dbReference>
<keyword evidence="4" id="KW-1015">Disulfide bond</keyword>
<dbReference type="Proteomes" id="UP000261420">
    <property type="component" value="Unplaced"/>
</dbReference>
<dbReference type="GeneID" id="111236134"/>
<dbReference type="CDD" id="cd00104">
    <property type="entry name" value="KAZAL_FS"/>
    <property type="match status" value="1"/>
</dbReference>
<feature type="domain" description="IGFBP N-terminal" evidence="8">
    <location>
        <begin position="66"/>
        <end position="150"/>
    </location>
</feature>
<protein>
    <submittedName>
        <fullName evidence="10">Kazal-type serine peptidase inhibitor domain 3</fullName>
    </submittedName>
</protein>
<dbReference type="InterPro" id="IPR000867">
    <property type="entry name" value="IGFBP-like"/>
</dbReference>
<dbReference type="PANTHER" id="PTHR14186">
    <property type="entry name" value="INSULIN-LIKE GROWTH FACTOR BINDING PROTEIN-RELATED"/>
    <property type="match status" value="1"/>
</dbReference>
<evidence type="ECO:0000256" key="2">
    <source>
        <dbReference type="ARBA" id="ARBA00022525"/>
    </source>
</evidence>
<proteinExistence type="predicted"/>
<dbReference type="InterPro" id="IPR011390">
    <property type="entry name" value="IGFBP_rP_mac25"/>
</dbReference>
<dbReference type="InterPro" id="IPR007110">
    <property type="entry name" value="Ig-like_dom"/>
</dbReference>
<dbReference type="InterPro" id="IPR013783">
    <property type="entry name" value="Ig-like_fold"/>
</dbReference>
<dbReference type="Pfam" id="PF00219">
    <property type="entry name" value="IGFBP"/>
    <property type="match status" value="1"/>
</dbReference>
<dbReference type="CTD" id="100000101"/>
<evidence type="ECO:0000256" key="5">
    <source>
        <dbReference type="ARBA" id="ARBA00023319"/>
    </source>
</evidence>
<dbReference type="SUPFAM" id="SSF48726">
    <property type="entry name" value="Immunoglobulin"/>
    <property type="match status" value="1"/>
</dbReference>
<dbReference type="PROSITE" id="PS50835">
    <property type="entry name" value="IG_LIKE"/>
    <property type="match status" value="1"/>
</dbReference>
<dbReference type="GO" id="GO:0005615">
    <property type="term" value="C:extracellular space"/>
    <property type="evidence" value="ECO:0007669"/>
    <property type="project" value="TreeGrafter"/>
</dbReference>
<dbReference type="Pfam" id="PF13927">
    <property type="entry name" value="Ig_3"/>
    <property type="match status" value="1"/>
</dbReference>
<dbReference type="PANTHER" id="PTHR14186:SF25">
    <property type="entry name" value="KAZAL-TYPE SERINE PEPTIDASE INHIBITOR DOMAIN 3"/>
    <property type="match status" value="1"/>
</dbReference>
<reference evidence="10" key="2">
    <citation type="submission" date="2025-09" db="UniProtKB">
        <authorList>
            <consortium name="Ensembl"/>
        </authorList>
    </citation>
    <scope>IDENTIFICATION</scope>
</reference>
<comment type="subcellular location">
    <subcellularLocation>
        <location evidence="1">Secreted</location>
    </subcellularLocation>
</comment>
<dbReference type="Pfam" id="PF07648">
    <property type="entry name" value="Kazal_2"/>
    <property type="match status" value="1"/>
</dbReference>
<dbReference type="InterPro" id="IPR002350">
    <property type="entry name" value="Kazal_dom"/>
</dbReference>
<evidence type="ECO:0000256" key="1">
    <source>
        <dbReference type="ARBA" id="ARBA00004613"/>
    </source>
</evidence>
<dbReference type="Ensembl" id="ENSSDUT00000016724.1">
    <property type="protein sequence ID" value="ENSSDUP00000016420.1"/>
    <property type="gene ID" value="ENSSDUG00000011999.1"/>
</dbReference>
<dbReference type="InterPro" id="IPR036179">
    <property type="entry name" value="Ig-like_dom_sf"/>
</dbReference>
<dbReference type="GO" id="GO:0001558">
    <property type="term" value="P:regulation of cell growth"/>
    <property type="evidence" value="ECO:0007669"/>
    <property type="project" value="InterPro"/>
</dbReference>
<accession>A0A3B4UFE4</accession>
<dbReference type="InterPro" id="IPR003599">
    <property type="entry name" value="Ig_sub"/>
</dbReference>
<feature type="domain" description="Kazal-like" evidence="9">
    <location>
        <begin position="141"/>
        <end position="189"/>
    </location>
</feature>
<dbReference type="GO" id="GO:0009966">
    <property type="term" value="P:regulation of signal transduction"/>
    <property type="evidence" value="ECO:0007669"/>
    <property type="project" value="TreeGrafter"/>
</dbReference>
<dbReference type="PROSITE" id="PS51465">
    <property type="entry name" value="KAZAL_2"/>
    <property type="match status" value="1"/>
</dbReference>
<feature type="domain" description="Ig-like" evidence="7">
    <location>
        <begin position="191"/>
        <end position="288"/>
    </location>
</feature>
<keyword evidence="2" id="KW-0964">Secreted</keyword>
<sequence>MPGMRGLVLLCLCLNLHTTRSFPNQLPDLSTEPHGLPSLTDPLLDYDRLDEELGGGRGRNWNGTGGAEGCGPCELDLCPETRGCRAGLVLDSCGCCKECGNLEGQACDPGQRSVFYGLCGTGLRCQADPRPAGGGGGGGEDEEEEVCVCEEQEAVCGSDGTTYVNMCQFREAAFSRPELKTRGRGPCKTVPIIKVPPQSQVNGTGSSLVFLCEVFAFPMALVEWRKEGRDVILPGDDPHISVQSRGGPLKFELSSWLQIEGAEPGDSGTYRCIARNNLGSVSASAVLGVLGAEELSSYLANSVAEMKQLMDATDYDHDFY</sequence>
<dbReference type="Gene3D" id="2.60.40.10">
    <property type="entry name" value="Immunoglobulins"/>
    <property type="match status" value="1"/>
</dbReference>
<evidence type="ECO:0000259" key="8">
    <source>
        <dbReference type="PROSITE" id="PS51323"/>
    </source>
</evidence>
<dbReference type="PROSITE" id="PS51323">
    <property type="entry name" value="IGFBP_N_2"/>
    <property type="match status" value="1"/>
</dbReference>
<feature type="chain" id="PRO_5017257057" evidence="6">
    <location>
        <begin position="22"/>
        <end position="320"/>
    </location>
</feature>
<dbReference type="Gene3D" id="3.30.60.30">
    <property type="match status" value="1"/>
</dbReference>
<dbReference type="AlphaFoldDB" id="A0A3B4UFE4"/>
<dbReference type="OMA" id="CCMVCGQ"/>
<dbReference type="InterPro" id="IPR036058">
    <property type="entry name" value="Kazal_dom_sf"/>
</dbReference>
<evidence type="ECO:0000313" key="11">
    <source>
        <dbReference type="Proteomes" id="UP000261420"/>
    </source>
</evidence>
<dbReference type="KEGG" id="sdu:111236134"/>
<name>A0A3B4UFE4_SERDU</name>
<dbReference type="Gene3D" id="4.10.40.20">
    <property type="match status" value="1"/>
</dbReference>
<dbReference type="SUPFAM" id="SSF57184">
    <property type="entry name" value="Growth factor receptor domain"/>
    <property type="match status" value="1"/>
</dbReference>
<keyword evidence="5" id="KW-0393">Immunoglobulin domain</keyword>
<reference evidence="10" key="1">
    <citation type="submission" date="2025-08" db="UniProtKB">
        <authorList>
            <consortium name="Ensembl"/>
        </authorList>
    </citation>
    <scope>IDENTIFICATION</scope>
</reference>
<keyword evidence="3 6" id="KW-0732">Signal</keyword>
<dbReference type="RefSeq" id="XP_022620470.1">
    <property type="nucleotide sequence ID" value="XM_022764749.1"/>
</dbReference>
<evidence type="ECO:0000259" key="9">
    <source>
        <dbReference type="PROSITE" id="PS51465"/>
    </source>
</evidence>
<evidence type="ECO:0000313" key="10">
    <source>
        <dbReference type="Ensembl" id="ENSSDUP00000016420.1"/>
    </source>
</evidence>
<evidence type="ECO:0000256" key="6">
    <source>
        <dbReference type="SAM" id="SignalP"/>
    </source>
</evidence>